<dbReference type="InterPro" id="IPR002909">
    <property type="entry name" value="IPT_dom"/>
</dbReference>
<evidence type="ECO:0000256" key="1">
    <source>
        <dbReference type="ARBA" id="ARBA00004123"/>
    </source>
</evidence>
<keyword evidence="5" id="KW-0112">Calmodulin-binding</keyword>
<keyword evidence="10" id="KW-0010">Activator</keyword>
<dbReference type="GO" id="GO:0003712">
    <property type="term" value="F:transcription coregulator activity"/>
    <property type="evidence" value="ECO:0007669"/>
    <property type="project" value="TreeGrafter"/>
</dbReference>
<dbReference type="Gene3D" id="2.60.40.10">
    <property type="entry name" value="Immunoglobulins"/>
    <property type="match status" value="1"/>
</dbReference>
<dbReference type="CDD" id="cd23767">
    <property type="entry name" value="IQCD"/>
    <property type="match status" value="2"/>
</dbReference>
<evidence type="ECO:0000256" key="5">
    <source>
        <dbReference type="ARBA" id="ARBA00022860"/>
    </source>
</evidence>
<dbReference type="GO" id="GO:0006357">
    <property type="term" value="P:regulation of transcription by RNA polymerase II"/>
    <property type="evidence" value="ECO:0007669"/>
    <property type="project" value="TreeGrafter"/>
</dbReference>
<feature type="domain" description="IPT/TIG" evidence="14">
    <location>
        <begin position="214"/>
        <end position="287"/>
    </location>
</feature>
<evidence type="ECO:0000256" key="12">
    <source>
        <dbReference type="ARBA" id="ARBA00023242"/>
    </source>
</evidence>
<sequence length="744" mass="82835">MFFLHFPDLPELSKNYPSLWFTESKYHDTGSSLWHNLIASTFGIDDPKVFTGQPGVADFITHKLTDIRLPTTSDVVTCGDKSIADLDIKIQAVTESSEKATEVPPEHCFKLINPQFWNDSVPQMMVSVGNQSKDSVTNNNQSGELNKLDSFGRWMDKEIGADCDDSLMASDSGKYWNTLDTGTDDKEVSSLSHHMQLDMDSPGPYLSQEQPFRILDISPNWAYSGVETKVLIVGEFFGNKELSSATKWGCMFGEIVVSAEVLTNNVIRCQTPSHSPGNVPFYVTCSDRLACSEVREFVFHEKPSGVSSYVPVKNTPKEEVCLQIRLEKLFTIGPERKWLHCSVEECDKCKLKDTICLMSIPGAGESKDSLIQNMLKDRLSDWILCKVHEDSKALHVLDDKGQGVIHLAAALGYDWAIGPIVAAGVNPNFRDIRGRTALHWASCYGREETVITLIRLGAAPGALEDPTTEFPGGRTAADLASRRGHKGIAGYLAEAALTAHLSSLTVHHNETDNVAAVITTKEAAAQVVLSDGDRVIDEQYSPIAAVRKSTHAAALIQDAIRQLIRFSNESNDASEVSVDRGLLGSLNKVHKIGNLHAAAVKIQKKYRGWRRRKDFLKKRSHIIKIQAFVRGHQVRKQYKKVVWSVGIVEKAILRWRRKRTGLRGFRAKCSIGHTVAESERTDEYEFLRIGCKEKIAGVEKALARVKSMVDYAEGRDQYMRLVRKNEELKVADKVTSSQQQGENS</sequence>
<dbReference type="FunFam" id="1.20.5.190:FF:000003">
    <property type="entry name" value="Calmodulin-binding transcription activator 2"/>
    <property type="match status" value="1"/>
</dbReference>
<name>A0AAV5J8X3_9ROSI</name>
<keyword evidence="9" id="KW-0238">DNA-binding</keyword>
<dbReference type="PANTHER" id="PTHR23335">
    <property type="entry name" value="CALMODULIN-BINDING TRANSCRIPTION ACTIVATOR CAMTA"/>
    <property type="match status" value="1"/>
</dbReference>
<dbReference type="InterPro" id="IPR002110">
    <property type="entry name" value="Ankyrin_rpt"/>
</dbReference>
<dbReference type="PROSITE" id="PS50096">
    <property type="entry name" value="IQ"/>
    <property type="match status" value="2"/>
</dbReference>
<dbReference type="InterPro" id="IPR036770">
    <property type="entry name" value="Ankyrin_rpt-contain_sf"/>
</dbReference>
<evidence type="ECO:0000256" key="10">
    <source>
        <dbReference type="ARBA" id="ARBA00023159"/>
    </source>
</evidence>
<dbReference type="Pfam" id="PF01833">
    <property type="entry name" value="TIG"/>
    <property type="match status" value="1"/>
</dbReference>
<comment type="caution">
    <text evidence="15">The sequence shown here is derived from an EMBL/GenBank/DDBJ whole genome shotgun (WGS) entry which is preliminary data.</text>
</comment>
<dbReference type="PROSITE" id="PS50088">
    <property type="entry name" value="ANK_REPEAT"/>
    <property type="match status" value="1"/>
</dbReference>
<proteinExistence type="inferred from homology"/>
<dbReference type="Pfam" id="PF12796">
    <property type="entry name" value="Ank_2"/>
    <property type="match status" value="1"/>
</dbReference>
<evidence type="ECO:0000256" key="2">
    <source>
        <dbReference type="ARBA" id="ARBA00008267"/>
    </source>
</evidence>
<evidence type="ECO:0000256" key="8">
    <source>
        <dbReference type="ARBA" id="ARBA00023043"/>
    </source>
</evidence>
<dbReference type="SUPFAM" id="SSF81296">
    <property type="entry name" value="E set domains"/>
    <property type="match status" value="1"/>
</dbReference>
<dbReference type="SUPFAM" id="SSF48403">
    <property type="entry name" value="Ankyrin repeat"/>
    <property type="match status" value="1"/>
</dbReference>
<dbReference type="SMART" id="SM00015">
    <property type="entry name" value="IQ"/>
    <property type="match status" value="2"/>
</dbReference>
<dbReference type="GO" id="GO:0003690">
    <property type="term" value="F:double-stranded DNA binding"/>
    <property type="evidence" value="ECO:0007669"/>
    <property type="project" value="TreeGrafter"/>
</dbReference>
<dbReference type="SUPFAM" id="SSF52540">
    <property type="entry name" value="P-loop containing nucleoside triphosphate hydrolases"/>
    <property type="match status" value="1"/>
</dbReference>
<evidence type="ECO:0000256" key="4">
    <source>
        <dbReference type="ARBA" id="ARBA00022837"/>
    </source>
</evidence>
<evidence type="ECO:0000313" key="16">
    <source>
        <dbReference type="Proteomes" id="UP001054252"/>
    </source>
</evidence>
<protein>
    <recommendedName>
        <fullName evidence="14">IPT/TIG domain-containing protein</fullName>
    </recommendedName>
</protein>
<dbReference type="InterPro" id="IPR027417">
    <property type="entry name" value="P-loop_NTPase"/>
</dbReference>
<keyword evidence="8 13" id="KW-0040">ANK repeat</keyword>
<dbReference type="Proteomes" id="UP001054252">
    <property type="component" value="Unassembled WGS sequence"/>
</dbReference>
<dbReference type="PROSITE" id="PS50297">
    <property type="entry name" value="ANK_REP_REGION"/>
    <property type="match status" value="1"/>
</dbReference>
<dbReference type="SMART" id="SM00248">
    <property type="entry name" value="ANK"/>
    <property type="match status" value="2"/>
</dbReference>
<evidence type="ECO:0000256" key="9">
    <source>
        <dbReference type="ARBA" id="ARBA00023125"/>
    </source>
</evidence>
<comment type="similarity">
    <text evidence="2">Belongs to the CAMTA family.</text>
</comment>
<dbReference type="AlphaFoldDB" id="A0AAV5J8X3"/>
<evidence type="ECO:0000256" key="11">
    <source>
        <dbReference type="ARBA" id="ARBA00023163"/>
    </source>
</evidence>
<keyword evidence="3" id="KW-0677">Repeat</keyword>
<gene>
    <name evidence="15" type="ORF">SLEP1_g18675</name>
</gene>
<evidence type="ECO:0000256" key="13">
    <source>
        <dbReference type="PROSITE-ProRule" id="PRU00023"/>
    </source>
</evidence>
<dbReference type="PANTHER" id="PTHR23335:SF0">
    <property type="entry name" value="CALMODULIN-BINDING TRANSCRIPTION ACTIVATOR 2-LIKE ISOFORM X1"/>
    <property type="match status" value="1"/>
</dbReference>
<evidence type="ECO:0000313" key="15">
    <source>
        <dbReference type="EMBL" id="GKV06849.1"/>
    </source>
</evidence>
<dbReference type="Gene3D" id="1.25.40.20">
    <property type="entry name" value="Ankyrin repeat-containing domain"/>
    <property type="match status" value="1"/>
</dbReference>
<keyword evidence="7" id="KW-0346">Stress response</keyword>
<evidence type="ECO:0000256" key="7">
    <source>
        <dbReference type="ARBA" id="ARBA00023016"/>
    </source>
</evidence>
<organism evidence="15 16">
    <name type="scientific">Rubroshorea leprosula</name>
    <dbReference type="NCBI Taxonomy" id="152421"/>
    <lineage>
        <taxon>Eukaryota</taxon>
        <taxon>Viridiplantae</taxon>
        <taxon>Streptophyta</taxon>
        <taxon>Embryophyta</taxon>
        <taxon>Tracheophyta</taxon>
        <taxon>Spermatophyta</taxon>
        <taxon>Magnoliopsida</taxon>
        <taxon>eudicotyledons</taxon>
        <taxon>Gunneridae</taxon>
        <taxon>Pentapetalae</taxon>
        <taxon>rosids</taxon>
        <taxon>malvids</taxon>
        <taxon>Malvales</taxon>
        <taxon>Dipterocarpaceae</taxon>
        <taxon>Rubroshorea</taxon>
    </lineage>
</organism>
<dbReference type="GO" id="GO:0005634">
    <property type="term" value="C:nucleus"/>
    <property type="evidence" value="ECO:0007669"/>
    <property type="project" value="UniProtKB-SubCell"/>
</dbReference>
<accession>A0AAV5J8X3</accession>
<dbReference type="Pfam" id="PF00612">
    <property type="entry name" value="IQ"/>
    <property type="match status" value="2"/>
</dbReference>
<dbReference type="Gene3D" id="1.20.5.190">
    <property type="match status" value="1"/>
</dbReference>
<keyword evidence="4" id="KW-0106">Calcium</keyword>
<dbReference type="InterPro" id="IPR000048">
    <property type="entry name" value="IQ_motif_EF-hand-BS"/>
</dbReference>
<reference evidence="15 16" key="1">
    <citation type="journal article" date="2021" name="Commun. Biol.">
        <title>The genome of Shorea leprosula (Dipterocarpaceae) highlights the ecological relevance of drought in aseasonal tropical rainforests.</title>
        <authorList>
            <person name="Ng K.K.S."/>
            <person name="Kobayashi M.J."/>
            <person name="Fawcett J.A."/>
            <person name="Hatakeyama M."/>
            <person name="Paape T."/>
            <person name="Ng C.H."/>
            <person name="Ang C.C."/>
            <person name="Tnah L.H."/>
            <person name="Lee C.T."/>
            <person name="Nishiyama T."/>
            <person name="Sese J."/>
            <person name="O'Brien M.J."/>
            <person name="Copetti D."/>
            <person name="Mohd Noor M.I."/>
            <person name="Ong R.C."/>
            <person name="Putra M."/>
            <person name="Sireger I.Z."/>
            <person name="Indrioko S."/>
            <person name="Kosugi Y."/>
            <person name="Izuno A."/>
            <person name="Isagi Y."/>
            <person name="Lee S.L."/>
            <person name="Shimizu K.K."/>
        </authorList>
    </citation>
    <scope>NUCLEOTIDE SEQUENCE [LARGE SCALE GENOMIC DNA]</scope>
    <source>
        <strain evidence="15">214</strain>
    </source>
</reference>
<comment type="subcellular location">
    <subcellularLocation>
        <location evidence="1">Nucleus</location>
    </subcellularLocation>
</comment>
<dbReference type="InterPro" id="IPR013783">
    <property type="entry name" value="Ig-like_fold"/>
</dbReference>
<keyword evidence="6" id="KW-0805">Transcription regulation</keyword>
<evidence type="ECO:0000256" key="6">
    <source>
        <dbReference type="ARBA" id="ARBA00023015"/>
    </source>
</evidence>
<dbReference type="EMBL" id="BPVZ01000026">
    <property type="protein sequence ID" value="GKV06849.1"/>
    <property type="molecule type" value="Genomic_DNA"/>
</dbReference>
<keyword evidence="11" id="KW-0804">Transcription</keyword>
<evidence type="ECO:0000259" key="14">
    <source>
        <dbReference type="Pfam" id="PF01833"/>
    </source>
</evidence>
<keyword evidence="16" id="KW-1185">Reference proteome</keyword>
<dbReference type="CDD" id="cd00102">
    <property type="entry name" value="IPT"/>
    <property type="match status" value="1"/>
</dbReference>
<dbReference type="GO" id="GO:0005516">
    <property type="term" value="F:calmodulin binding"/>
    <property type="evidence" value="ECO:0007669"/>
    <property type="project" value="UniProtKB-KW"/>
</dbReference>
<keyword evidence="12" id="KW-0539">Nucleus</keyword>
<evidence type="ECO:0000256" key="3">
    <source>
        <dbReference type="ARBA" id="ARBA00022737"/>
    </source>
</evidence>
<feature type="repeat" description="ANK" evidence="13">
    <location>
        <begin position="433"/>
        <end position="465"/>
    </location>
</feature>
<dbReference type="InterPro" id="IPR014756">
    <property type="entry name" value="Ig_E-set"/>
</dbReference>